<feature type="compositionally biased region" description="Basic and acidic residues" evidence="4">
    <location>
        <begin position="182"/>
        <end position="194"/>
    </location>
</feature>
<dbReference type="InterPro" id="IPR001487">
    <property type="entry name" value="Bromodomain"/>
</dbReference>
<feature type="compositionally biased region" description="Acidic residues" evidence="4">
    <location>
        <begin position="164"/>
        <end position="181"/>
    </location>
</feature>
<accession>B9ZYV7</accession>
<evidence type="ECO:0000259" key="5">
    <source>
        <dbReference type="PROSITE" id="PS50014"/>
    </source>
</evidence>
<feature type="compositionally biased region" description="Basic and acidic residues" evidence="4">
    <location>
        <begin position="330"/>
        <end position="345"/>
    </location>
</feature>
<protein>
    <submittedName>
        <fullName evidence="6">Bromodomain containing protein</fullName>
    </submittedName>
</protein>
<dbReference type="SMART" id="SM00297">
    <property type="entry name" value="BROMO"/>
    <property type="match status" value="1"/>
</dbReference>
<feature type="coiled-coil region" evidence="3">
    <location>
        <begin position="1"/>
        <end position="35"/>
    </location>
</feature>
<keyword evidence="1 2" id="KW-0103">Bromodomain</keyword>
<dbReference type="PANTHER" id="PTHR15398:SF4">
    <property type="entry name" value="BROMODOMAIN-CONTAINING PROTEIN 8 ISOFORM X1"/>
    <property type="match status" value="1"/>
</dbReference>
<dbReference type="GO" id="GO:0035267">
    <property type="term" value="C:NuA4 histone acetyltransferase complex"/>
    <property type="evidence" value="ECO:0007669"/>
    <property type="project" value="TreeGrafter"/>
</dbReference>
<dbReference type="EMBL" id="AB429233">
    <property type="protein sequence ID" value="BAH29720.1"/>
    <property type="molecule type" value="Genomic_DNA"/>
</dbReference>
<dbReference type="PROSITE" id="PS50014">
    <property type="entry name" value="BROMODOMAIN_2"/>
    <property type="match status" value="1"/>
</dbReference>
<dbReference type="SUPFAM" id="SSF47370">
    <property type="entry name" value="Bromodomain"/>
    <property type="match status" value="1"/>
</dbReference>
<keyword evidence="3" id="KW-0175">Coiled coil</keyword>
<organism evidence="6">
    <name type="scientific">Dicyema japonicum</name>
    <name type="common">Dicyemid mesozoan</name>
    <dbReference type="NCBI Taxonomy" id="399803"/>
    <lineage>
        <taxon>Eukaryota</taxon>
        <taxon>Metazoa</taxon>
        <taxon>Spiralia</taxon>
        <taxon>Lophotrochozoa</taxon>
        <taxon>Mesozoa</taxon>
        <taxon>Dicyemida</taxon>
        <taxon>Rhombozoa</taxon>
        <taxon>Dicyemidae</taxon>
        <taxon>Dicyema</taxon>
    </lineage>
</organism>
<evidence type="ECO:0000256" key="1">
    <source>
        <dbReference type="ARBA" id="ARBA00023117"/>
    </source>
</evidence>
<feature type="compositionally biased region" description="Acidic residues" evidence="4">
    <location>
        <begin position="134"/>
        <end position="143"/>
    </location>
</feature>
<sequence>MSESMSDINELEKTCEMQKDELLKLKKELDSIEKGEVSDQYVDDIWNRLKSKGQVHSPLSESEKCQEASKATQSKVVVEMSEFFKTYDDASDSQSEEVQISKETEKENLDVFESCASSENVEESKFVDDRSPELFEDPVEDCEVPQQDDVLQSLVEDKKQSLPDENEPEVTEQIGGDDTEDLVPHDNAEVKEDQSGEGTMEDDERYSTEPIEEVMDVENDSNNILLESNEFVKQEEDVIEDLNAGSPDLSKEVEDCVVDELTPQLTGENVVEQETKLDSADDSCLEAMDVEEHVVKEEAQQNESVQPIGSSMMTDIKESVVEESTEDDKDIAIEVNETKSRDSSRGRRNSSARGLDSSLNKFSSRSGMKCLMSLWQFVSSHKYANLFMHKVTDDMAPDYSTTIKRPTDLSLLRRSIENGIITDSLHFQQEIMLMFTNALFFNSSDEDIYKYTLEIFNDYLEEQKKSAESSNFITLKSDVGGGKRRNSAKSVGSPPAKRQRA</sequence>
<evidence type="ECO:0000256" key="3">
    <source>
        <dbReference type="SAM" id="Coils"/>
    </source>
</evidence>
<dbReference type="AlphaFoldDB" id="B9ZYV7"/>
<feature type="compositionally biased region" description="Acidic residues" evidence="4">
    <location>
        <begin position="199"/>
        <end position="218"/>
    </location>
</feature>
<dbReference type="Pfam" id="PF00439">
    <property type="entry name" value="Bromodomain"/>
    <property type="match status" value="1"/>
</dbReference>
<feature type="region of interest" description="Disordered" evidence="4">
    <location>
        <begin position="319"/>
        <end position="360"/>
    </location>
</feature>
<feature type="region of interest" description="Disordered" evidence="4">
    <location>
        <begin position="114"/>
        <end position="218"/>
    </location>
</feature>
<proteinExistence type="predicted"/>
<feature type="compositionally biased region" description="Basic and acidic residues" evidence="4">
    <location>
        <begin position="122"/>
        <end position="133"/>
    </location>
</feature>
<dbReference type="InterPro" id="IPR036427">
    <property type="entry name" value="Bromodomain-like_sf"/>
</dbReference>
<dbReference type="PRINTS" id="PR00503">
    <property type="entry name" value="BROMODOMAIN"/>
</dbReference>
<evidence type="ECO:0000256" key="4">
    <source>
        <dbReference type="SAM" id="MobiDB-lite"/>
    </source>
</evidence>
<feature type="domain" description="Bromo" evidence="5">
    <location>
        <begin position="379"/>
        <end position="449"/>
    </location>
</feature>
<evidence type="ECO:0000313" key="6">
    <source>
        <dbReference type="EMBL" id="BAH29720.1"/>
    </source>
</evidence>
<evidence type="ECO:0000256" key="2">
    <source>
        <dbReference type="PROSITE-ProRule" id="PRU00035"/>
    </source>
</evidence>
<dbReference type="Gene3D" id="1.20.920.10">
    <property type="entry name" value="Bromodomain-like"/>
    <property type="match status" value="1"/>
</dbReference>
<dbReference type="PANTHER" id="PTHR15398">
    <property type="entry name" value="BROMODOMAIN-CONTAINING PROTEIN 8"/>
    <property type="match status" value="1"/>
</dbReference>
<reference evidence="6" key="1">
    <citation type="journal article" date="2010" name="Gene">
        <title>Unique genome of dicyemid mesozoan: highly shortened spliceosomal introns in conservative exon/intron structure.</title>
        <authorList>
            <person name="Ogino K."/>
            <person name="Tsuneki K."/>
            <person name="Furuya H."/>
        </authorList>
    </citation>
    <scope>NUCLEOTIDE SEQUENCE</scope>
</reference>
<feature type="region of interest" description="Disordered" evidence="4">
    <location>
        <begin position="476"/>
        <end position="501"/>
    </location>
</feature>
<name>B9ZYV7_DICJA</name>